<dbReference type="PROSITE" id="PS00550">
    <property type="entry name" value="HEMERYTHRINS"/>
    <property type="match status" value="1"/>
</dbReference>
<feature type="domain" description="Hemerythrin-like" evidence="5">
    <location>
        <begin position="13"/>
        <end position="126"/>
    </location>
</feature>
<dbReference type="PANTHER" id="PTHR37164:SF1">
    <property type="entry name" value="BACTERIOHEMERYTHRIN"/>
    <property type="match status" value="1"/>
</dbReference>
<dbReference type="AlphaFoldDB" id="A0A0F7JTD8"/>
<name>A0A0F7JTD8_9GAMM</name>
<dbReference type="GO" id="GO:0046872">
    <property type="term" value="F:metal ion binding"/>
    <property type="evidence" value="ECO:0007669"/>
    <property type="project" value="UniProtKB-KW"/>
</dbReference>
<dbReference type="KEGG" id="seds:AAY24_04725"/>
<evidence type="ECO:0000256" key="1">
    <source>
        <dbReference type="ARBA" id="ARBA00010587"/>
    </source>
</evidence>
<dbReference type="InterPro" id="IPR035938">
    <property type="entry name" value="Hemerythrin-like_sf"/>
</dbReference>
<dbReference type="GO" id="GO:0005344">
    <property type="term" value="F:oxygen carrier activity"/>
    <property type="evidence" value="ECO:0007669"/>
    <property type="project" value="UniProtKB-KW"/>
</dbReference>
<evidence type="ECO:0000313" key="7">
    <source>
        <dbReference type="Proteomes" id="UP000034410"/>
    </source>
</evidence>
<evidence type="ECO:0000256" key="4">
    <source>
        <dbReference type="ARBA" id="ARBA00023004"/>
    </source>
</evidence>
<dbReference type="InterPro" id="IPR012827">
    <property type="entry name" value="Hemerythrin_metal-bd"/>
</dbReference>
<dbReference type="NCBIfam" id="NF033749">
    <property type="entry name" value="bact_hemeryth"/>
    <property type="match status" value="1"/>
</dbReference>
<keyword evidence="2" id="KW-0813">Transport</keyword>
<evidence type="ECO:0000313" key="6">
    <source>
        <dbReference type="EMBL" id="AKH19776.1"/>
    </source>
</evidence>
<dbReference type="InterPro" id="IPR012312">
    <property type="entry name" value="Hemerythrin-like"/>
</dbReference>
<keyword evidence="2" id="KW-0561">Oxygen transport</keyword>
<organism evidence="6 7">
    <name type="scientific">Sedimenticola thiotaurini</name>
    <dbReference type="NCBI Taxonomy" id="1543721"/>
    <lineage>
        <taxon>Bacteria</taxon>
        <taxon>Pseudomonadati</taxon>
        <taxon>Pseudomonadota</taxon>
        <taxon>Gammaproteobacteria</taxon>
        <taxon>Chromatiales</taxon>
        <taxon>Sedimenticolaceae</taxon>
        <taxon>Sedimenticola</taxon>
    </lineage>
</organism>
<accession>A0A0F7JTD8</accession>
<dbReference type="RefSeq" id="WP_046858712.1">
    <property type="nucleotide sequence ID" value="NZ_CP011412.1"/>
</dbReference>
<dbReference type="InterPro" id="IPR050669">
    <property type="entry name" value="Hemerythrin"/>
</dbReference>
<dbReference type="Pfam" id="PF01814">
    <property type="entry name" value="Hemerythrin"/>
    <property type="match status" value="1"/>
</dbReference>
<comment type="similarity">
    <text evidence="1">Belongs to the hemerythrin family.</text>
</comment>
<evidence type="ECO:0000259" key="5">
    <source>
        <dbReference type="Pfam" id="PF01814"/>
    </source>
</evidence>
<dbReference type="Gene3D" id="1.20.120.50">
    <property type="entry name" value="Hemerythrin-like"/>
    <property type="match status" value="1"/>
</dbReference>
<dbReference type="CDD" id="cd12107">
    <property type="entry name" value="Hemerythrin"/>
    <property type="match status" value="1"/>
</dbReference>
<dbReference type="SUPFAM" id="SSF47188">
    <property type="entry name" value="Hemerythrin-like"/>
    <property type="match status" value="1"/>
</dbReference>
<keyword evidence="7" id="KW-1185">Reference proteome</keyword>
<protein>
    <recommendedName>
        <fullName evidence="5">Hemerythrin-like domain-containing protein</fullName>
    </recommendedName>
</protein>
<gene>
    <name evidence="6" type="ORF">AAY24_04725</name>
</gene>
<dbReference type="NCBIfam" id="TIGR02481">
    <property type="entry name" value="hemeryth_dom"/>
    <property type="match status" value="1"/>
</dbReference>
<sequence>MATLEWSESYSVGIPRLDAQHKVLIRVINQLEEERRTGGLIVAVFADLRRYVKEHFRDEEAMMRAADYADLEPHIQGHRHFEEWLTSIEMAYNSGGTSAYYIAESVHQFLKDWLITHILAKDMAYKETLTRQIND</sequence>
<proteinExistence type="inferred from homology"/>
<dbReference type="InterPro" id="IPR016131">
    <property type="entry name" value="Haemerythrin_Fe_BS"/>
</dbReference>
<dbReference type="PANTHER" id="PTHR37164">
    <property type="entry name" value="BACTERIOHEMERYTHRIN"/>
    <property type="match status" value="1"/>
</dbReference>
<evidence type="ECO:0000256" key="2">
    <source>
        <dbReference type="ARBA" id="ARBA00022621"/>
    </source>
</evidence>
<keyword evidence="3" id="KW-0479">Metal-binding</keyword>
<dbReference type="Proteomes" id="UP000034410">
    <property type="component" value="Chromosome"/>
</dbReference>
<evidence type="ECO:0000256" key="3">
    <source>
        <dbReference type="ARBA" id="ARBA00022723"/>
    </source>
</evidence>
<reference evidence="6 7" key="1">
    <citation type="journal article" date="2015" name="Genome Announc.">
        <title>Complete Genome Sequence of Sedimenticola thiotaurini Strain SIP-G1, a Polyphosphate- and Polyhydroxyalkanoate-Accumulating Sulfur-Oxidizing Gammaproteobacterium Isolated from Salt Marsh Sediments.</title>
        <authorList>
            <person name="Flood B.E."/>
            <person name="Jones D.S."/>
            <person name="Bailey J.V."/>
        </authorList>
    </citation>
    <scope>NUCLEOTIDE SEQUENCE [LARGE SCALE GENOMIC DNA]</scope>
    <source>
        <strain evidence="6 7">SIP-G1</strain>
    </source>
</reference>
<dbReference type="EMBL" id="CP011412">
    <property type="protein sequence ID" value="AKH19776.1"/>
    <property type="molecule type" value="Genomic_DNA"/>
</dbReference>
<keyword evidence="4" id="KW-0408">Iron</keyword>